<feature type="binding site" evidence="6">
    <location>
        <position position="196"/>
    </location>
    <ligand>
        <name>S-adenosyl-L-methionine</name>
        <dbReference type="ChEBI" id="CHEBI:59789"/>
    </ligand>
</feature>
<evidence type="ECO:0000256" key="1">
    <source>
        <dbReference type="ARBA" id="ARBA00022490"/>
    </source>
</evidence>
<dbReference type="SUPFAM" id="SSF55315">
    <property type="entry name" value="L30e-like"/>
    <property type="match status" value="1"/>
</dbReference>
<evidence type="ECO:0000256" key="2">
    <source>
        <dbReference type="ARBA" id="ARBA00022552"/>
    </source>
</evidence>
<feature type="binding site" evidence="6">
    <location>
        <position position="216"/>
    </location>
    <ligand>
        <name>S-adenosyl-L-methionine</name>
        <dbReference type="ChEBI" id="CHEBI:59789"/>
    </ligand>
</feature>
<dbReference type="InterPro" id="IPR029026">
    <property type="entry name" value="tRNA_m1G_MTases_N"/>
</dbReference>
<proteinExistence type="inferred from homology"/>
<dbReference type="InterPro" id="IPR029028">
    <property type="entry name" value="Alpha/beta_knot_MTases"/>
</dbReference>
<dbReference type="CDD" id="cd18103">
    <property type="entry name" value="SpoU-like_RlmB"/>
    <property type="match status" value="1"/>
</dbReference>
<dbReference type="Gene3D" id="3.40.1280.10">
    <property type="match status" value="1"/>
</dbReference>
<comment type="similarity">
    <text evidence="6">Belongs to the class IV-like SAM-binding methyltransferase superfamily. RNA methyltransferase TrmH family. RlmB subfamily.</text>
</comment>
<dbReference type="GO" id="GO:0005829">
    <property type="term" value="C:cytosol"/>
    <property type="evidence" value="ECO:0007669"/>
    <property type="project" value="TreeGrafter"/>
</dbReference>
<evidence type="ECO:0000259" key="7">
    <source>
        <dbReference type="SMART" id="SM00967"/>
    </source>
</evidence>
<feature type="binding site" evidence="6">
    <location>
        <position position="225"/>
    </location>
    <ligand>
        <name>S-adenosyl-L-methionine</name>
        <dbReference type="ChEBI" id="CHEBI:59789"/>
    </ligand>
</feature>
<dbReference type="OrthoDB" id="9785673at2"/>
<dbReference type="NCBIfam" id="TIGR00186">
    <property type="entry name" value="rRNA_methyl_3"/>
    <property type="match status" value="1"/>
</dbReference>
<reference evidence="8 9" key="1">
    <citation type="journal article" date="2018" name="Int. J. Syst. Evol. Microbiol.">
        <title>Mesosutterella multiformis gen. nov., sp. nov., a member of the family Sutterellaceae and Sutterella megalosphaeroides sp. nov., isolated from human faeces.</title>
        <authorList>
            <person name="Sakamoto M."/>
            <person name="Ikeyama N."/>
            <person name="Kunihiro T."/>
            <person name="Iino T."/>
            <person name="Yuki M."/>
            <person name="Ohkuma M."/>
        </authorList>
    </citation>
    <scope>NUCLEOTIDE SEQUENCE [LARGE SCALE GENOMIC DNA]</scope>
    <source>
        <strain evidence="8 9">6FBBBH3</strain>
    </source>
</reference>
<dbReference type="SUPFAM" id="SSF75217">
    <property type="entry name" value="alpha/beta knot"/>
    <property type="match status" value="1"/>
</dbReference>
<keyword evidence="1 6" id="KW-0963">Cytoplasm</keyword>
<sequence>MSSIVLAGFHAVGARLRMDPESISAVYVDPARRDKRMREMREKLIAAGIRVMNADDGRLTGMAPDVPHQGIVALAEEKKAELDFADLLDEITPETLLLILDGVTDPRNFGACLRVADAAGVQAVVVPRDRSAHMTPAAAKAAAGAAETVPVVTVTNLASAIVELRDAGVTVVGTAGEAEKTIDDFVQTGAFAWVLGAEGEGLRQLTRKRCDDLARIPMTGAVESLNVSVASGICLFESARQRRAAGIGRWGKKGPSAPEF</sequence>
<evidence type="ECO:0000256" key="5">
    <source>
        <dbReference type="ARBA" id="ARBA00022691"/>
    </source>
</evidence>
<keyword evidence="9" id="KW-1185">Reference proteome</keyword>
<keyword evidence="5 6" id="KW-0949">S-adenosyl-L-methionine</keyword>
<dbReference type="KEGG" id="sutt:SUTMEG_19310"/>
<dbReference type="GO" id="GO:0003723">
    <property type="term" value="F:RNA binding"/>
    <property type="evidence" value="ECO:0007669"/>
    <property type="project" value="InterPro"/>
</dbReference>
<dbReference type="InterPro" id="IPR013123">
    <property type="entry name" value="SpoU_subst-bd"/>
</dbReference>
<dbReference type="PANTHER" id="PTHR46429">
    <property type="entry name" value="23S RRNA (GUANOSINE-2'-O-)-METHYLTRANSFERASE RLMB"/>
    <property type="match status" value="1"/>
</dbReference>
<evidence type="ECO:0000313" key="9">
    <source>
        <dbReference type="Proteomes" id="UP000271003"/>
    </source>
</evidence>
<evidence type="ECO:0000256" key="3">
    <source>
        <dbReference type="ARBA" id="ARBA00022603"/>
    </source>
</evidence>
<evidence type="ECO:0000256" key="6">
    <source>
        <dbReference type="HAMAP-Rule" id="MF_01887"/>
    </source>
</evidence>
<accession>A0A2Z6IDL1</accession>
<evidence type="ECO:0000256" key="4">
    <source>
        <dbReference type="ARBA" id="ARBA00022679"/>
    </source>
</evidence>
<dbReference type="InterPro" id="IPR024915">
    <property type="entry name" value="23S_rRNA_MeTrfase_RlmB"/>
</dbReference>
<dbReference type="EMBL" id="AP018786">
    <property type="protein sequence ID" value="BBF24040.1"/>
    <property type="molecule type" value="Genomic_DNA"/>
</dbReference>
<dbReference type="InterPro" id="IPR004441">
    <property type="entry name" value="rRNA_MeTrfase_TrmH"/>
</dbReference>
<dbReference type="PANTHER" id="PTHR46429:SF1">
    <property type="entry name" value="23S RRNA (GUANOSINE-2'-O-)-METHYLTRANSFERASE RLMB"/>
    <property type="match status" value="1"/>
</dbReference>
<organism evidence="8 9">
    <name type="scientific">Sutterella megalosphaeroides</name>
    <dbReference type="NCBI Taxonomy" id="2494234"/>
    <lineage>
        <taxon>Bacteria</taxon>
        <taxon>Pseudomonadati</taxon>
        <taxon>Pseudomonadota</taxon>
        <taxon>Betaproteobacteria</taxon>
        <taxon>Burkholderiales</taxon>
        <taxon>Sutterellaceae</taxon>
        <taxon>Sutterella</taxon>
    </lineage>
</organism>
<dbReference type="InterPro" id="IPR029064">
    <property type="entry name" value="Ribosomal_eL30-like_sf"/>
</dbReference>
<evidence type="ECO:0000313" key="8">
    <source>
        <dbReference type="EMBL" id="BBF24040.1"/>
    </source>
</evidence>
<dbReference type="EC" id="2.1.1.185" evidence="6"/>
<dbReference type="HAMAP" id="MF_01887">
    <property type="entry name" value="23SrRNA_methyltr_B"/>
    <property type="match status" value="1"/>
</dbReference>
<dbReference type="InterPro" id="IPR001537">
    <property type="entry name" value="SpoU_MeTrfase"/>
</dbReference>
<dbReference type="Gene3D" id="3.30.1330.30">
    <property type="match status" value="1"/>
</dbReference>
<protein>
    <recommendedName>
        <fullName evidence="6">23S rRNA (guanosine-2'-O-)-methyltransferase RlmB</fullName>
        <ecNumber evidence="6">2.1.1.185</ecNumber>
    </recommendedName>
    <alternativeName>
        <fullName evidence="6">23S rRNA (guanosine2251 2'-O)-methyltransferase</fullName>
    </alternativeName>
    <alternativeName>
        <fullName evidence="6">23S rRNA Gm2251 2'-O-methyltransferase</fullName>
    </alternativeName>
</protein>
<keyword evidence="4 6" id="KW-0808">Transferase</keyword>
<feature type="domain" description="RNA 2-O ribose methyltransferase substrate binding" evidence="7">
    <location>
        <begin position="5"/>
        <end position="81"/>
    </location>
</feature>
<comment type="catalytic activity">
    <reaction evidence="6">
        <text>guanosine(2251) in 23S rRNA + S-adenosyl-L-methionine = 2'-O-methylguanosine(2251) in 23S rRNA + S-adenosyl-L-homocysteine + H(+)</text>
        <dbReference type="Rhea" id="RHEA:24140"/>
        <dbReference type="Rhea" id="RHEA-COMP:10239"/>
        <dbReference type="Rhea" id="RHEA-COMP:10241"/>
        <dbReference type="ChEBI" id="CHEBI:15378"/>
        <dbReference type="ChEBI" id="CHEBI:57856"/>
        <dbReference type="ChEBI" id="CHEBI:59789"/>
        <dbReference type="ChEBI" id="CHEBI:74269"/>
        <dbReference type="ChEBI" id="CHEBI:74445"/>
        <dbReference type="EC" id="2.1.1.185"/>
    </reaction>
</comment>
<comment type="function">
    <text evidence="6">Specifically methylates the ribose of guanosine 2251 in 23S rRNA.</text>
</comment>
<comment type="subcellular location">
    <subcellularLocation>
        <location evidence="6">Cytoplasm</location>
    </subcellularLocation>
</comment>
<gene>
    <name evidence="6 8" type="primary">rlmB</name>
    <name evidence="8" type="ORF">SUTMEG_19310</name>
</gene>
<keyword evidence="2 6" id="KW-0698">rRNA processing</keyword>
<name>A0A2Z6IDL1_9BURK</name>
<dbReference type="RefSeq" id="WP_120177589.1">
    <property type="nucleotide sequence ID" value="NZ_AP018786.1"/>
</dbReference>
<dbReference type="Pfam" id="PF00588">
    <property type="entry name" value="SpoU_methylase"/>
    <property type="match status" value="1"/>
</dbReference>
<dbReference type="GO" id="GO:0070039">
    <property type="term" value="F:rRNA (guanosine-2'-O-)-methyltransferase activity"/>
    <property type="evidence" value="ECO:0007669"/>
    <property type="project" value="UniProtKB-UniRule"/>
</dbReference>
<dbReference type="AlphaFoldDB" id="A0A2Z6IDL1"/>
<dbReference type="SMART" id="SM00967">
    <property type="entry name" value="SpoU_sub_bind"/>
    <property type="match status" value="1"/>
</dbReference>
<dbReference type="Pfam" id="PF08032">
    <property type="entry name" value="SpoU_sub_bind"/>
    <property type="match status" value="1"/>
</dbReference>
<dbReference type="Proteomes" id="UP000271003">
    <property type="component" value="Chromosome"/>
</dbReference>
<keyword evidence="3 6" id="KW-0489">Methyltransferase</keyword>